<keyword evidence="4" id="KW-1185">Reference proteome</keyword>
<feature type="chain" id="PRO_5042885401" description="EF-hand domain-containing protein" evidence="1">
    <location>
        <begin position="22"/>
        <end position="137"/>
    </location>
</feature>
<evidence type="ECO:0000259" key="2">
    <source>
        <dbReference type="PROSITE" id="PS50222"/>
    </source>
</evidence>
<protein>
    <recommendedName>
        <fullName evidence="2">EF-hand domain-containing protein</fullName>
    </recommendedName>
</protein>
<evidence type="ECO:0000256" key="1">
    <source>
        <dbReference type="SAM" id="SignalP"/>
    </source>
</evidence>
<gene>
    <name evidence="3" type="ORF">V1264_003684</name>
</gene>
<comment type="caution">
    <text evidence="3">The sequence shown here is derived from an EMBL/GenBank/DDBJ whole genome shotgun (WGS) entry which is preliminary data.</text>
</comment>
<dbReference type="PROSITE" id="PS50222">
    <property type="entry name" value="EF_HAND_2"/>
    <property type="match status" value="1"/>
</dbReference>
<dbReference type="AlphaFoldDB" id="A0AAN9G9K1"/>
<dbReference type="PROSITE" id="PS00018">
    <property type="entry name" value="EF_HAND_1"/>
    <property type="match status" value="1"/>
</dbReference>
<dbReference type="GO" id="GO:0005509">
    <property type="term" value="F:calcium ion binding"/>
    <property type="evidence" value="ECO:0007669"/>
    <property type="project" value="InterPro"/>
</dbReference>
<feature type="domain" description="EF-hand" evidence="2">
    <location>
        <begin position="95"/>
        <end position="130"/>
    </location>
</feature>
<reference evidence="3 4" key="1">
    <citation type="submission" date="2024-02" db="EMBL/GenBank/DDBJ databases">
        <title>Chromosome-scale genome assembly of the rough periwinkle Littorina saxatilis.</title>
        <authorList>
            <person name="De Jode A."/>
            <person name="Faria R."/>
            <person name="Formenti G."/>
            <person name="Sims Y."/>
            <person name="Smith T.P."/>
            <person name="Tracey A."/>
            <person name="Wood J.M.D."/>
            <person name="Zagrodzka Z.B."/>
            <person name="Johannesson K."/>
            <person name="Butlin R.K."/>
            <person name="Leder E.H."/>
        </authorList>
    </citation>
    <scope>NUCLEOTIDE SEQUENCE [LARGE SCALE GENOMIC DNA]</scope>
    <source>
        <strain evidence="3">Snail1</strain>
        <tissue evidence="3">Muscle</tissue>
    </source>
</reference>
<evidence type="ECO:0000313" key="4">
    <source>
        <dbReference type="Proteomes" id="UP001374579"/>
    </source>
</evidence>
<evidence type="ECO:0000313" key="3">
    <source>
        <dbReference type="EMBL" id="KAK7099559.1"/>
    </source>
</evidence>
<organism evidence="3 4">
    <name type="scientific">Littorina saxatilis</name>
    <dbReference type="NCBI Taxonomy" id="31220"/>
    <lineage>
        <taxon>Eukaryota</taxon>
        <taxon>Metazoa</taxon>
        <taxon>Spiralia</taxon>
        <taxon>Lophotrochozoa</taxon>
        <taxon>Mollusca</taxon>
        <taxon>Gastropoda</taxon>
        <taxon>Caenogastropoda</taxon>
        <taxon>Littorinimorpha</taxon>
        <taxon>Littorinoidea</taxon>
        <taxon>Littorinidae</taxon>
        <taxon>Littorina</taxon>
    </lineage>
</organism>
<dbReference type="EMBL" id="JBAMIC010000012">
    <property type="protein sequence ID" value="KAK7099559.1"/>
    <property type="molecule type" value="Genomic_DNA"/>
</dbReference>
<sequence length="137" mass="15270">MQKLILVLLVVSAVLVADTEGGGWFRRSWNKFKSGVKTVAGKAKNATVRFKNWVKSKVGKRQAGLCPCADQLPQPIILGLEETCQDFGVNSQSGLTRASYEDAFDQNDDNKDGTLDEDEIARLKAYIEIYEKCVQRK</sequence>
<accession>A0AAN9G9K1</accession>
<proteinExistence type="predicted"/>
<keyword evidence="1" id="KW-0732">Signal</keyword>
<dbReference type="InterPro" id="IPR002048">
    <property type="entry name" value="EF_hand_dom"/>
</dbReference>
<dbReference type="InterPro" id="IPR018247">
    <property type="entry name" value="EF_Hand_1_Ca_BS"/>
</dbReference>
<name>A0AAN9G9K1_9CAEN</name>
<feature type="signal peptide" evidence="1">
    <location>
        <begin position="1"/>
        <end position="21"/>
    </location>
</feature>
<dbReference type="Proteomes" id="UP001374579">
    <property type="component" value="Unassembled WGS sequence"/>
</dbReference>